<evidence type="ECO:0000256" key="2">
    <source>
        <dbReference type="ARBA" id="ARBA00023004"/>
    </source>
</evidence>
<dbReference type="InterPro" id="IPR017896">
    <property type="entry name" value="4Fe4S_Fe-S-bd"/>
</dbReference>
<organism evidence="6 7">
    <name type="scientific">Georgenia muralis</name>
    <dbReference type="NCBI Taxonomy" id="154117"/>
    <lineage>
        <taxon>Bacteria</taxon>
        <taxon>Bacillati</taxon>
        <taxon>Actinomycetota</taxon>
        <taxon>Actinomycetes</taxon>
        <taxon>Micrococcales</taxon>
        <taxon>Bogoriellaceae</taxon>
        <taxon>Georgenia</taxon>
    </lineage>
</organism>
<dbReference type="EMBL" id="RKRA01000001">
    <property type="protein sequence ID" value="RPF25824.1"/>
    <property type="molecule type" value="Genomic_DNA"/>
</dbReference>
<dbReference type="AlphaFoldDB" id="A0A3N4Z1X8"/>
<evidence type="ECO:0000256" key="3">
    <source>
        <dbReference type="ARBA" id="ARBA00023014"/>
    </source>
</evidence>
<reference evidence="6 7" key="1">
    <citation type="submission" date="2018-11" db="EMBL/GenBank/DDBJ databases">
        <title>Sequencing the genomes of 1000 actinobacteria strains.</title>
        <authorList>
            <person name="Klenk H.-P."/>
        </authorList>
    </citation>
    <scope>NUCLEOTIDE SEQUENCE [LARGE SCALE GENOMIC DNA]</scope>
    <source>
        <strain evidence="6 7">DSM 14418</strain>
    </source>
</reference>
<gene>
    <name evidence="6" type="ORF">EDD32_0237</name>
</gene>
<evidence type="ECO:0000256" key="4">
    <source>
        <dbReference type="SAM" id="MobiDB-lite"/>
    </source>
</evidence>
<evidence type="ECO:0000256" key="1">
    <source>
        <dbReference type="ARBA" id="ARBA00022723"/>
    </source>
</evidence>
<dbReference type="InterPro" id="IPR017900">
    <property type="entry name" value="4Fe4S_Fe_S_CS"/>
</dbReference>
<keyword evidence="3" id="KW-0411">Iron-sulfur</keyword>
<proteinExistence type="predicted"/>
<dbReference type="Proteomes" id="UP000280726">
    <property type="component" value="Unassembled WGS sequence"/>
</dbReference>
<dbReference type="SUPFAM" id="SSF54862">
    <property type="entry name" value="4Fe-4S ferredoxins"/>
    <property type="match status" value="1"/>
</dbReference>
<keyword evidence="7" id="KW-1185">Reference proteome</keyword>
<dbReference type="PROSITE" id="PS51379">
    <property type="entry name" value="4FE4S_FER_2"/>
    <property type="match status" value="2"/>
</dbReference>
<sequence>MTLRSLQVWLSHQPEPVDLELVCAEHPDPGRGAPADAGARARRDGAGAGTLVRLPGCAATVAPYELVELLGLGARRVRVDLDGCADADGALAHLGPVGAIVAAGAPGRLVLGARASGHPDDTSSANGDDPADTSTDEDERAVASAGTATAVPGGAVPRPTVRPGTTRRPHPSPPSRHRRRRVLDASHMPVSRRGLLGLGSGTGRELPPDGPAPGRLAAAVAAVVPAGTDGLEAYPAPASHLGARGCTACGVCVQACPAGALGWRESGTDPVLATLEQLTAACDGCLRCVTLCPAGALTEQGQRSWADVLSGVPVPVVTLATARCRRCGTRFPTTSGGAWCPVCDFRRRNPFGSVPAPGRPAAARPV</sequence>
<feature type="domain" description="4Fe-4S ferredoxin-type" evidence="5">
    <location>
        <begin position="273"/>
        <end position="302"/>
    </location>
</feature>
<feature type="compositionally biased region" description="Basic residues" evidence="4">
    <location>
        <begin position="165"/>
        <end position="181"/>
    </location>
</feature>
<dbReference type="Pfam" id="PF13187">
    <property type="entry name" value="Fer4_9"/>
    <property type="match status" value="1"/>
</dbReference>
<evidence type="ECO:0000313" key="6">
    <source>
        <dbReference type="EMBL" id="RPF25824.1"/>
    </source>
</evidence>
<feature type="domain" description="4Fe-4S ferredoxin-type" evidence="5">
    <location>
        <begin position="235"/>
        <end position="266"/>
    </location>
</feature>
<dbReference type="RefSeq" id="WP_123913889.1">
    <property type="nucleotide sequence ID" value="NZ_RKRA01000001.1"/>
</dbReference>
<dbReference type="Gene3D" id="3.30.70.20">
    <property type="match status" value="1"/>
</dbReference>
<dbReference type="PROSITE" id="PS00198">
    <property type="entry name" value="4FE4S_FER_1"/>
    <property type="match status" value="2"/>
</dbReference>
<dbReference type="OrthoDB" id="9803192at2"/>
<dbReference type="GO" id="GO:0051536">
    <property type="term" value="F:iron-sulfur cluster binding"/>
    <property type="evidence" value="ECO:0007669"/>
    <property type="project" value="UniProtKB-KW"/>
</dbReference>
<evidence type="ECO:0000259" key="5">
    <source>
        <dbReference type="PROSITE" id="PS51379"/>
    </source>
</evidence>
<feature type="region of interest" description="Disordered" evidence="4">
    <location>
        <begin position="112"/>
        <end position="204"/>
    </location>
</feature>
<feature type="compositionally biased region" description="Low complexity" evidence="4">
    <location>
        <begin position="142"/>
        <end position="164"/>
    </location>
</feature>
<keyword evidence="2" id="KW-0408">Iron</keyword>
<name>A0A3N4Z1X8_9MICO</name>
<comment type="caution">
    <text evidence="6">The sequence shown here is derived from an EMBL/GenBank/DDBJ whole genome shotgun (WGS) entry which is preliminary data.</text>
</comment>
<protein>
    <submittedName>
        <fullName evidence="6">4Fe-4S dicluster protein</fullName>
    </submittedName>
</protein>
<evidence type="ECO:0000313" key="7">
    <source>
        <dbReference type="Proteomes" id="UP000280726"/>
    </source>
</evidence>
<accession>A0A3N4Z1X8</accession>
<dbReference type="GO" id="GO:0046872">
    <property type="term" value="F:metal ion binding"/>
    <property type="evidence" value="ECO:0007669"/>
    <property type="project" value="UniProtKB-KW"/>
</dbReference>
<feature type="compositionally biased region" description="Acidic residues" evidence="4">
    <location>
        <begin position="129"/>
        <end position="139"/>
    </location>
</feature>
<keyword evidence="1" id="KW-0479">Metal-binding</keyword>